<organism evidence="1 2">
    <name type="scientific">Novosphingobium organovorum</name>
    <dbReference type="NCBI Taxonomy" id="2930092"/>
    <lineage>
        <taxon>Bacteria</taxon>
        <taxon>Pseudomonadati</taxon>
        <taxon>Pseudomonadota</taxon>
        <taxon>Alphaproteobacteria</taxon>
        <taxon>Sphingomonadales</taxon>
        <taxon>Sphingomonadaceae</taxon>
        <taxon>Novosphingobium</taxon>
    </lineage>
</organism>
<dbReference type="SUPFAM" id="SSF52540">
    <property type="entry name" value="P-loop containing nucleoside triphosphate hydrolases"/>
    <property type="match status" value="1"/>
</dbReference>
<dbReference type="Pfam" id="PF13469">
    <property type="entry name" value="Sulfotransfer_3"/>
    <property type="match status" value="1"/>
</dbReference>
<name>A0ABT0BAL2_9SPHN</name>
<dbReference type="Gene3D" id="3.40.50.300">
    <property type="entry name" value="P-loop containing nucleotide triphosphate hydrolases"/>
    <property type="match status" value="1"/>
</dbReference>
<gene>
    <name evidence="1" type="ORF">MTR62_05255</name>
</gene>
<protein>
    <submittedName>
        <fullName evidence="1">Sulfotransferase</fullName>
    </submittedName>
</protein>
<sequence length="354" mass="39634">MSEAVSHYTLADRLLHRLALGLPALAELSFDLDQKASAGQRDRAAVAAGQHVFVTGLARAGTTILLRSIHESGLFRSLTYRDMPFPLAPNLWQRVSRRWQAEAVSRERAHGDRIAASVESPEALEQVFWRIHAGHDYIGRDALRPHDPDARLLARFQDYVGAVLASGEAGPTRYLSKNNNNILRLPALLGAFPAARFVIPFRRPETQAASLLRQHRHFSAVQRKEPFVRRYMDWLVHHEFGEGHRPFDFGHMSAARWSAADPNHWLALWIDVHETLCALDAPGLTFVCHEDLCQQPAVWDRLVDALALAGPEGPSPRPDFVLAQGRVDQPFDAELLLRADALYSALRERGRVAG</sequence>
<keyword evidence="2" id="KW-1185">Reference proteome</keyword>
<proteinExistence type="predicted"/>
<evidence type="ECO:0000313" key="1">
    <source>
        <dbReference type="EMBL" id="MCJ2182112.1"/>
    </source>
</evidence>
<accession>A0ABT0BAL2</accession>
<evidence type="ECO:0000313" key="2">
    <source>
        <dbReference type="Proteomes" id="UP001162881"/>
    </source>
</evidence>
<dbReference type="EMBL" id="JALHLF010000011">
    <property type="protein sequence ID" value="MCJ2182112.1"/>
    <property type="molecule type" value="Genomic_DNA"/>
</dbReference>
<comment type="caution">
    <text evidence="1">The sequence shown here is derived from an EMBL/GenBank/DDBJ whole genome shotgun (WGS) entry which is preliminary data.</text>
</comment>
<reference evidence="1" key="1">
    <citation type="submission" date="2022-03" db="EMBL/GenBank/DDBJ databases">
        <title>Identification of a novel bacterium isolated from mangrove sediments.</title>
        <authorList>
            <person name="Pan X."/>
        </authorList>
    </citation>
    <scope>NUCLEOTIDE SEQUENCE</scope>
    <source>
        <strain evidence="1">B1949</strain>
    </source>
</reference>
<dbReference type="RefSeq" id="WP_244017688.1">
    <property type="nucleotide sequence ID" value="NZ_JALHLF010000011.1"/>
</dbReference>
<dbReference type="InterPro" id="IPR027417">
    <property type="entry name" value="P-loop_NTPase"/>
</dbReference>
<dbReference type="Proteomes" id="UP001162881">
    <property type="component" value="Unassembled WGS sequence"/>
</dbReference>